<accession>A0AAD5PR14</accession>
<evidence type="ECO:0000256" key="5">
    <source>
        <dbReference type="ARBA" id="ARBA00023242"/>
    </source>
</evidence>
<comment type="caution">
    <text evidence="6">The sequence shown here is derived from an EMBL/GenBank/DDBJ whole genome shotgun (WGS) entry which is preliminary data.</text>
</comment>
<reference evidence="6 7" key="1">
    <citation type="submission" date="2022-05" db="EMBL/GenBank/DDBJ databases">
        <title>A multi-omics perspective on studying reproductive biology in Daphnia sinensis.</title>
        <authorList>
            <person name="Jia J."/>
        </authorList>
    </citation>
    <scope>NUCLEOTIDE SEQUENCE [LARGE SCALE GENOMIC DNA]</scope>
    <source>
        <strain evidence="6 7">WSL</strain>
    </source>
</reference>
<keyword evidence="4" id="KW-0862">Zinc</keyword>
<protein>
    <submittedName>
        <fullName evidence="6">Uncharacterized protein</fullName>
    </submittedName>
</protein>
<evidence type="ECO:0000256" key="2">
    <source>
        <dbReference type="ARBA" id="ARBA00022723"/>
    </source>
</evidence>
<dbReference type="AlphaFoldDB" id="A0AAD5PR14"/>
<dbReference type="InterPro" id="IPR052035">
    <property type="entry name" value="ZnF_BED_domain_contain"/>
</dbReference>
<keyword evidence="7" id="KW-1185">Reference proteome</keyword>
<keyword evidence="5" id="KW-0539">Nucleus</keyword>
<evidence type="ECO:0000256" key="3">
    <source>
        <dbReference type="ARBA" id="ARBA00022771"/>
    </source>
</evidence>
<dbReference type="EMBL" id="WJBH02000007">
    <property type="protein sequence ID" value="KAI9556097.1"/>
    <property type="molecule type" value="Genomic_DNA"/>
</dbReference>
<comment type="subcellular location">
    <subcellularLocation>
        <location evidence="1">Nucleus</location>
    </subcellularLocation>
</comment>
<dbReference type="PANTHER" id="PTHR46481:SF10">
    <property type="entry name" value="ZINC FINGER BED DOMAIN-CONTAINING PROTEIN 39"/>
    <property type="match status" value="1"/>
</dbReference>
<evidence type="ECO:0000256" key="1">
    <source>
        <dbReference type="ARBA" id="ARBA00004123"/>
    </source>
</evidence>
<dbReference type="PANTHER" id="PTHR46481">
    <property type="entry name" value="ZINC FINGER BED DOMAIN-CONTAINING PROTEIN 4"/>
    <property type="match status" value="1"/>
</dbReference>
<keyword evidence="3" id="KW-0863">Zinc-finger</keyword>
<evidence type="ECO:0000256" key="4">
    <source>
        <dbReference type="ARBA" id="ARBA00022833"/>
    </source>
</evidence>
<dbReference type="GO" id="GO:0008270">
    <property type="term" value="F:zinc ion binding"/>
    <property type="evidence" value="ECO:0007669"/>
    <property type="project" value="UniProtKB-KW"/>
</dbReference>
<name>A0AAD5PR14_9CRUS</name>
<keyword evidence="2" id="KW-0479">Metal-binding</keyword>
<evidence type="ECO:0000313" key="6">
    <source>
        <dbReference type="EMBL" id="KAI9556097.1"/>
    </source>
</evidence>
<dbReference type="SUPFAM" id="SSF53098">
    <property type="entry name" value="Ribonuclease H-like"/>
    <property type="match status" value="1"/>
</dbReference>
<proteinExistence type="predicted"/>
<sequence>MHRTEKDQYKLASNFFLRLAQTLCALSIPDFQEKMRLFHDIHDLIKLKKPIQLMQASQQDKNEEGNDEPHDVLLPQANLPVTDEKIFCITTDNASSNSTFVQRLTDYCDSNGLDFKLDNWIRCLAHVINLSVKEALKHFKPLLAKLHKLVKAVRASPQRLKKLKEFCGTENNVDKLVPILDVDTRWSSSFEMIERALKIKTALDSLTNSERDLRRLELEDEEWTLLIEIQSFLKPFAEITRVAEGSTFPTLVFAVPLYNSLMIVLDGYEEEKDDFVHDFLIIDAARSANLKLKAYYNKTTSIYLIATILDPRLKLEYFKDNE</sequence>
<dbReference type="Proteomes" id="UP000820818">
    <property type="component" value="Linkage Group LG7"/>
</dbReference>
<dbReference type="InterPro" id="IPR012337">
    <property type="entry name" value="RNaseH-like_sf"/>
</dbReference>
<dbReference type="GO" id="GO:0005634">
    <property type="term" value="C:nucleus"/>
    <property type="evidence" value="ECO:0007669"/>
    <property type="project" value="UniProtKB-SubCell"/>
</dbReference>
<gene>
    <name evidence="6" type="ORF">GHT06_018669</name>
</gene>
<organism evidence="6 7">
    <name type="scientific">Daphnia sinensis</name>
    <dbReference type="NCBI Taxonomy" id="1820382"/>
    <lineage>
        <taxon>Eukaryota</taxon>
        <taxon>Metazoa</taxon>
        <taxon>Ecdysozoa</taxon>
        <taxon>Arthropoda</taxon>
        <taxon>Crustacea</taxon>
        <taxon>Branchiopoda</taxon>
        <taxon>Diplostraca</taxon>
        <taxon>Cladocera</taxon>
        <taxon>Anomopoda</taxon>
        <taxon>Daphniidae</taxon>
        <taxon>Daphnia</taxon>
        <taxon>Daphnia similis group</taxon>
    </lineage>
</organism>
<evidence type="ECO:0000313" key="7">
    <source>
        <dbReference type="Proteomes" id="UP000820818"/>
    </source>
</evidence>